<feature type="repeat" description="PPR" evidence="5">
    <location>
        <begin position="649"/>
        <end position="683"/>
    </location>
</feature>
<feature type="repeat" description="PPR" evidence="5">
    <location>
        <begin position="334"/>
        <end position="368"/>
    </location>
</feature>
<dbReference type="InterPro" id="IPR011990">
    <property type="entry name" value="TPR-like_helical_dom_sf"/>
</dbReference>
<dbReference type="GO" id="GO:0016627">
    <property type="term" value="F:oxidoreductase activity, acting on the CH-CH group of donors"/>
    <property type="evidence" value="ECO:0007669"/>
    <property type="project" value="UniProtKB-ARBA"/>
</dbReference>
<feature type="repeat" description="PPR" evidence="5">
    <location>
        <begin position="439"/>
        <end position="473"/>
    </location>
</feature>
<dbReference type="FunFam" id="3.40.50.720:FF:000808">
    <property type="entry name" value="Iridoid synthase"/>
    <property type="match status" value="1"/>
</dbReference>
<evidence type="ECO:0000256" key="1">
    <source>
        <dbReference type="ARBA" id="ARBA00007626"/>
    </source>
</evidence>
<dbReference type="Gene3D" id="3.40.50.720">
    <property type="entry name" value="NAD(P)-binding Rossmann-like Domain"/>
    <property type="match status" value="1"/>
</dbReference>
<comment type="caution">
    <text evidence="8">The sequence shown here is derived from an EMBL/GenBank/DDBJ whole genome shotgun (WGS) entry which is preliminary data.</text>
</comment>
<feature type="repeat" description="PPR" evidence="5">
    <location>
        <begin position="684"/>
        <end position="718"/>
    </location>
</feature>
<dbReference type="InterPro" id="IPR055222">
    <property type="entry name" value="PRISE-like_Rossmann-fold"/>
</dbReference>
<dbReference type="SUPFAM" id="SSF81901">
    <property type="entry name" value="HCP-like"/>
    <property type="match status" value="1"/>
</dbReference>
<dbReference type="SUPFAM" id="SSF51735">
    <property type="entry name" value="NAD(P)-binding Rossmann-fold domains"/>
    <property type="match status" value="1"/>
</dbReference>
<evidence type="ECO:0000256" key="4">
    <source>
        <dbReference type="ARBA" id="ARBA00023002"/>
    </source>
</evidence>
<feature type="repeat" description="PPR" evidence="5">
    <location>
        <begin position="474"/>
        <end position="508"/>
    </location>
</feature>
<dbReference type="InterPro" id="IPR036291">
    <property type="entry name" value="NAD(P)-bd_dom_sf"/>
</dbReference>
<dbReference type="PROSITE" id="PS51375">
    <property type="entry name" value="PPR"/>
    <property type="match status" value="14"/>
</dbReference>
<gene>
    <name evidence="8" type="ORF">RHGRI_032593</name>
</gene>
<reference evidence="8" key="1">
    <citation type="submission" date="2020-08" db="EMBL/GenBank/DDBJ databases">
        <title>Plant Genome Project.</title>
        <authorList>
            <person name="Zhang R.-G."/>
        </authorList>
    </citation>
    <scope>NUCLEOTIDE SEQUENCE</scope>
    <source>
        <strain evidence="8">WSP0</strain>
        <tissue evidence="8">Leaf</tissue>
    </source>
</reference>
<dbReference type="FunFam" id="1.25.40.10:FF:000530">
    <property type="entry name" value="Pentatricopeptide repeat-containing protein At1g74850, chloroplastic"/>
    <property type="match status" value="1"/>
</dbReference>
<feature type="repeat" description="PPR" evidence="5">
    <location>
        <begin position="369"/>
        <end position="403"/>
    </location>
</feature>
<organism evidence="8 9">
    <name type="scientific">Rhododendron griersonianum</name>
    <dbReference type="NCBI Taxonomy" id="479676"/>
    <lineage>
        <taxon>Eukaryota</taxon>
        <taxon>Viridiplantae</taxon>
        <taxon>Streptophyta</taxon>
        <taxon>Embryophyta</taxon>
        <taxon>Tracheophyta</taxon>
        <taxon>Spermatophyta</taxon>
        <taxon>Magnoliopsida</taxon>
        <taxon>eudicotyledons</taxon>
        <taxon>Gunneridae</taxon>
        <taxon>Pentapetalae</taxon>
        <taxon>asterids</taxon>
        <taxon>Ericales</taxon>
        <taxon>Ericaceae</taxon>
        <taxon>Ericoideae</taxon>
        <taxon>Rhodoreae</taxon>
        <taxon>Rhododendron</taxon>
    </lineage>
</organism>
<dbReference type="InterPro" id="IPR051222">
    <property type="entry name" value="PPR/CCM1_RNA-binding"/>
</dbReference>
<keyword evidence="9" id="KW-1185">Reference proteome</keyword>
<feature type="repeat" description="PPR" evidence="5">
    <location>
        <begin position="614"/>
        <end position="648"/>
    </location>
</feature>
<sequence>MADKLSVPLLTPCPPTHKPFFRDHPLTHDTPTPPLTLPLLQVLRRKKPNQNPQPQRRLRKLNDPNRDKPWSHYHLSPRGQSTLHTLIDPSFETSKLDKTLRNLFSSRIGGDESELPVDTPCADILGIVKGLRFYKKLDLAMSVFHWVRNRKDGGLLLNGSIVSVIISFLGKEGRVSAAVSLFDSLEKDGFLVDAYVYTSLISAFAGNRRYREAVIVFKRMEEEGFKPTLITYNLMLNVYGKMSMPWNKITAMLDDMRSSGVVPDAYTYNTLIACCRRGSLCEEAGRIFEEMKLAGITPDKVTYNALLDVYGKSRRPKEALEISREMEINGFCLSIVTFNSLISACTRDCLFDEAKELKNKMVEKGIEPDVFTYTTLFSGFEKAGKDESAMRVFEEMRSADCKPNICTYNALIKMHGTRGRIAEMMKVLEDIQTCGCTPDISTWNTILTVFGKNGMVTEVTGVFKEMKRTGFVAERDTFNTLISVYSRSGSFDQAMVVYKSMLDAGFTPDISSYNVALVALARGGHWEQSEKLFGEMKDCQCKPNELTYSSLLHSYANGKAIEQMHALAEEIYSGAIGNSGLLLKTLVLVYSKNNLLMEAERAFLELRRKGSGLDITTLNAMVSLYGKRGMISKANEIMKFMCENGFTPTLATYNSLMYMYSRSGNFEKSEEILRDILAKGFKPDVISYNTLIFAYARNGGMREASRVLKEMTEAGIVPNVITYNTFVTSCAAEAMFVEAIDVIRHMIKHGCKPDNRTYNSIVDVYYKLNLHDKAKAFMNDLCMLDPHVSKDEEHRKPLITFFSLLGLEVFGLGVVCSSVLQLAQFADSNSWLMVSLIIALKFIRNAGRVDLKLLEPCGLKKRNSSAAVLAIPPSAIGSQCLGSTLKIFSSNALSGEANGSEGDVSMMLFGEAAAAHALQLWCFYKAKKLDEDEGPPKYQSVALIIGVTGIVGNSLAEILPLSDTPGGPWKVYGVARSPRPTWNADHPIDYVQCDISDPDLTESTLSPLTDVTHLFYTTWTNRSIETENCQANGAMLRNVLSTLIPNAPNLQHICLLTGRKHYTGPFELAGKDKLSFPAHDPPFHEDLPRLDVPNFYYTLEDILLEEVEKKEGLTYSIHRPGVIFGFSPHSLMNMIGTLCVYAAICKHEGVPLRFPGSKAAWEGYSDASDADLIAEHQIWAAVDPYAKNEAFNCSNGDVFKWKHFWKVLGEQFGVECGEFEEGLKLEDMMKGKEGVWEEIVKDNGLVETKLKEVGVWWFVDLMFSREGKLDSMNKSKEHGFLGFRNSKSSFVSWIDKVKAYRIVP</sequence>
<dbReference type="InterPro" id="IPR002885">
    <property type="entry name" value="PPR_rpt"/>
</dbReference>
<feature type="repeat" description="PPR" evidence="5">
    <location>
        <begin position="719"/>
        <end position="753"/>
    </location>
</feature>
<dbReference type="Gene3D" id="1.25.40.10">
    <property type="entry name" value="Tetratricopeptide repeat domain"/>
    <property type="match status" value="6"/>
</dbReference>
<feature type="repeat" description="PPR" evidence="5">
    <location>
        <begin position="509"/>
        <end position="543"/>
    </location>
</feature>
<keyword evidence="4" id="KW-0560">Oxidoreductase</keyword>
<feature type="repeat" description="PPR" evidence="5">
    <location>
        <begin position="264"/>
        <end position="298"/>
    </location>
</feature>
<evidence type="ECO:0000256" key="2">
    <source>
        <dbReference type="ARBA" id="ARBA00022737"/>
    </source>
</evidence>
<dbReference type="Pfam" id="PF13812">
    <property type="entry name" value="PPR_3"/>
    <property type="match status" value="6"/>
</dbReference>
<dbReference type="Proteomes" id="UP000823749">
    <property type="component" value="Chromosome 11"/>
</dbReference>
<evidence type="ECO:0000256" key="5">
    <source>
        <dbReference type="PROSITE-ProRule" id="PRU00708"/>
    </source>
</evidence>
<dbReference type="EMBL" id="JACTNZ010000011">
    <property type="protein sequence ID" value="KAG5526361.1"/>
    <property type="molecule type" value="Genomic_DNA"/>
</dbReference>
<dbReference type="PANTHER" id="PTHR47942">
    <property type="entry name" value="TETRATRICOPEPTIDE REPEAT (TPR)-LIKE SUPERFAMILY PROTEIN-RELATED"/>
    <property type="match status" value="1"/>
</dbReference>
<dbReference type="Pfam" id="PF22917">
    <property type="entry name" value="PRISE"/>
    <property type="match status" value="1"/>
</dbReference>
<feature type="repeat" description="PPR" evidence="5">
    <location>
        <begin position="404"/>
        <end position="438"/>
    </location>
</feature>
<keyword evidence="3" id="KW-0521">NADP</keyword>
<dbReference type="Pfam" id="PF13041">
    <property type="entry name" value="PPR_2"/>
    <property type="match status" value="1"/>
</dbReference>
<feature type="repeat" description="PPR" evidence="5">
    <location>
        <begin position="299"/>
        <end position="333"/>
    </location>
</feature>
<evidence type="ECO:0000259" key="7">
    <source>
        <dbReference type="Pfam" id="PF22917"/>
    </source>
</evidence>
<evidence type="ECO:0000313" key="8">
    <source>
        <dbReference type="EMBL" id="KAG5526361.1"/>
    </source>
</evidence>
<feature type="compositionally biased region" description="Basic and acidic residues" evidence="6">
    <location>
        <begin position="60"/>
        <end position="70"/>
    </location>
</feature>
<dbReference type="PANTHER" id="PTHR47942:SF63">
    <property type="entry name" value="PENTATRICOPEPTIDE REPEAT-CONTAINING PROTEIN"/>
    <property type="match status" value="1"/>
</dbReference>
<name>A0AAV6ICD0_9ERIC</name>
<feature type="repeat" description="PPR" evidence="5">
    <location>
        <begin position="228"/>
        <end position="263"/>
    </location>
</feature>
<evidence type="ECO:0000313" key="9">
    <source>
        <dbReference type="Proteomes" id="UP000823749"/>
    </source>
</evidence>
<dbReference type="Pfam" id="PF01535">
    <property type="entry name" value="PPR"/>
    <property type="match status" value="1"/>
</dbReference>
<feature type="region of interest" description="Disordered" evidence="6">
    <location>
        <begin position="1"/>
        <end position="77"/>
    </location>
</feature>
<feature type="domain" description="PRISE-like Rossmann-fold" evidence="7">
    <location>
        <begin position="1006"/>
        <end position="1304"/>
    </location>
</feature>
<dbReference type="CDD" id="cd08948">
    <property type="entry name" value="5beta-POR_like_SDR_a"/>
    <property type="match status" value="1"/>
</dbReference>
<keyword evidence="2" id="KW-0677">Repeat</keyword>
<proteinExistence type="inferred from homology"/>
<feature type="repeat" description="PPR" evidence="5">
    <location>
        <begin position="193"/>
        <end position="227"/>
    </location>
</feature>
<dbReference type="GO" id="GO:0006720">
    <property type="term" value="P:isoprenoid metabolic process"/>
    <property type="evidence" value="ECO:0007669"/>
    <property type="project" value="UniProtKB-ARBA"/>
</dbReference>
<protein>
    <recommendedName>
        <fullName evidence="7">PRISE-like Rossmann-fold domain-containing protein</fullName>
    </recommendedName>
</protein>
<dbReference type="NCBIfam" id="TIGR00756">
    <property type="entry name" value="PPR"/>
    <property type="match status" value="15"/>
</dbReference>
<evidence type="ECO:0000256" key="3">
    <source>
        <dbReference type="ARBA" id="ARBA00022857"/>
    </source>
</evidence>
<evidence type="ECO:0000256" key="6">
    <source>
        <dbReference type="SAM" id="MobiDB-lite"/>
    </source>
</evidence>
<accession>A0AAV6ICD0</accession>
<comment type="similarity">
    <text evidence="1">Belongs to the PPR family. P subfamily.</text>
</comment>